<accession>A0A183PN82</accession>
<dbReference type="AlphaFoldDB" id="A0A183PN82"/>
<evidence type="ECO:0000313" key="1">
    <source>
        <dbReference type="EMBL" id="VDP69601.1"/>
    </source>
</evidence>
<evidence type="ECO:0000313" key="2">
    <source>
        <dbReference type="Proteomes" id="UP000269396"/>
    </source>
</evidence>
<protein>
    <submittedName>
        <fullName evidence="1">Uncharacterized protein</fullName>
    </submittedName>
</protein>
<gene>
    <name evidence="1" type="ORF">SMTD_LOCUS15818</name>
</gene>
<dbReference type="InterPro" id="IPR036691">
    <property type="entry name" value="Endo/exonu/phosph_ase_sf"/>
</dbReference>
<sequence>MNVIQSYASINDSNENDKDKFYLWLLSIIENCSGNDLTILMGDLNAKVGMDNTGYEDIMGRHGLGERNENGDRFANLCAFNKLVIVGTVFPHKRTNKATWISPDYTTENEIDHICINKKRNQDGHQISQAAGPDNIPAEALNSEIGVTANMLHVLFRKIWEEERMPMDWEEKHLIKASKKGDLSKCENYRGITLLSVQGKVSNSVIERDERLSRRDQQAGFRKDRSCIDPIATLRIIVEESIEKNYTSASLIIRNYLLVGIGEHYGTLLNTME</sequence>
<dbReference type="SUPFAM" id="SSF56219">
    <property type="entry name" value="DNase I-like"/>
    <property type="match status" value="1"/>
</dbReference>
<name>A0A183PN82_9TREM</name>
<dbReference type="PANTHER" id="PTHR19446">
    <property type="entry name" value="REVERSE TRANSCRIPTASES"/>
    <property type="match status" value="1"/>
</dbReference>
<dbReference type="Gene3D" id="3.60.10.10">
    <property type="entry name" value="Endonuclease/exonuclease/phosphatase"/>
    <property type="match status" value="1"/>
</dbReference>
<dbReference type="Proteomes" id="UP000269396">
    <property type="component" value="Unassembled WGS sequence"/>
</dbReference>
<keyword evidence="2" id="KW-1185">Reference proteome</keyword>
<organism evidence="1 2">
    <name type="scientific">Schistosoma mattheei</name>
    <dbReference type="NCBI Taxonomy" id="31246"/>
    <lineage>
        <taxon>Eukaryota</taxon>
        <taxon>Metazoa</taxon>
        <taxon>Spiralia</taxon>
        <taxon>Lophotrochozoa</taxon>
        <taxon>Platyhelminthes</taxon>
        <taxon>Trematoda</taxon>
        <taxon>Digenea</taxon>
        <taxon>Strigeidida</taxon>
        <taxon>Schistosomatoidea</taxon>
        <taxon>Schistosomatidae</taxon>
        <taxon>Schistosoma</taxon>
    </lineage>
</organism>
<reference evidence="1 2" key="1">
    <citation type="submission" date="2018-11" db="EMBL/GenBank/DDBJ databases">
        <authorList>
            <consortium name="Pathogen Informatics"/>
        </authorList>
    </citation>
    <scope>NUCLEOTIDE SEQUENCE [LARGE SCALE GENOMIC DNA]</scope>
    <source>
        <strain>Denwood</strain>
        <strain evidence="2">Zambia</strain>
    </source>
</reference>
<dbReference type="STRING" id="31246.A0A183PN82"/>
<proteinExistence type="predicted"/>
<dbReference type="EMBL" id="UZAL01036337">
    <property type="protein sequence ID" value="VDP69601.1"/>
    <property type="molecule type" value="Genomic_DNA"/>
</dbReference>